<sequence>MSTKPVRLDEDVYNRIKAHKRDDETFSEAIERLIGGPSLRDLGGILDSETVETMRETIEAAEDDDAEEVEEIAERFE</sequence>
<dbReference type="InterPro" id="IPR003847">
    <property type="entry name" value="Put_antitoxin"/>
</dbReference>
<dbReference type="Proteomes" id="UP001589595">
    <property type="component" value="Unassembled WGS sequence"/>
</dbReference>
<keyword evidence="3" id="KW-1185">Reference proteome</keyword>
<evidence type="ECO:0000313" key="3">
    <source>
        <dbReference type="Proteomes" id="UP001589595"/>
    </source>
</evidence>
<reference evidence="2" key="1">
    <citation type="submission" date="2024-09" db="EMBL/GenBank/DDBJ databases">
        <authorList>
            <person name="Sun Q."/>
        </authorList>
    </citation>
    <scope>NUCLEOTIDE SEQUENCE [LARGE SCALE GENOMIC DNA]</scope>
    <source>
        <strain evidence="2">JCM 31273</strain>
    </source>
</reference>
<name>A0ABD5MLG6_9EURY</name>
<dbReference type="RefSeq" id="WP_222923249.1">
    <property type="nucleotide sequence ID" value="NZ_CP082286.1"/>
</dbReference>
<evidence type="ECO:0000256" key="1">
    <source>
        <dbReference type="ARBA" id="ARBA00022649"/>
    </source>
</evidence>
<dbReference type="Pfam" id="PF02697">
    <property type="entry name" value="VAPB_antitox"/>
    <property type="match status" value="1"/>
</dbReference>
<keyword evidence="1" id="KW-1277">Toxin-antitoxin system</keyword>
<dbReference type="GeneID" id="67210676"/>
<organism evidence="2 3">
    <name type="scientific">Halobaculum roseum</name>
    <dbReference type="NCBI Taxonomy" id="2175149"/>
    <lineage>
        <taxon>Archaea</taxon>
        <taxon>Methanobacteriati</taxon>
        <taxon>Methanobacteriota</taxon>
        <taxon>Stenosarchaea group</taxon>
        <taxon>Halobacteria</taxon>
        <taxon>Halobacteriales</taxon>
        <taxon>Haloferacaceae</taxon>
        <taxon>Halobaculum</taxon>
    </lineage>
</organism>
<comment type="caution">
    <text evidence="2">The sequence shown here is derived from an EMBL/GenBank/DDBJ whole genome shotgun (WGS) entry which is preliminary data.</text>
</comment>
<dbReference type="AlphaFoldDB" id="A0ABD5MLG6"/>
<proteinExistence type="predicted"/>
<dbReference type="EMBL" id="JBHMAJ010000007">
    <property type="protein sequence ID" value="MFB9824686.1"/>
    <property type="molecule type" value="Genomic_DNA"/>
</dbReference>
<gene>
    <name evidence="2" type="ORF">ACFFOL_10985</name>
</gene>
<accession>A0ABD5MLG6</accession>
<protein>
    <submittedName>
        <fullName evidence="2">Antitoxin VapB family protein</fullName>
    </submittedName>
</protein>
<evidence type="ECO:0000313" key="2">
    <source>
        <dbReference type="EMBL" id="MFB9824686.1"/>
    </source>
</evidence>